<name>J3L8T9_ORYBR</name>
<proteinExistence type="predicted"/>
<evidence type="ECO:0000256" key="1">
    <source>
        <dbReference type="SAM" id="MobiDB-lite"/>
    </source>
</evidence>
<keyword evidence="3" id="KW-1185">Reference proteome</keyword>
<feature type="region of interest" description="Disordered" evidence="1">
    <location>
        <begin position="1"/>
        <end position="79"/>
    </location>
</feature>
<dbReference type="Gramene" id="OB02G10560.1">
    <property type="protein sequence ID" value="OB02G10560.1"/>
    <property type="gene ID" value="OB02G10560"/>
</dbReference>
<protein>
    <submittedName>
        <fullName evidence="2">Uncharacterized protein</fullName>
    </submittedName>
</protein>
<dbReference type="HOGENOM" id="CLU_2613044_0_0_1"/>
<feature type="compositionally biased region" description="Pro residues" evidence="1">
    <location>
        <begin position="24"/>
        <end position="34"/>
    </location>
</feature>
<dbReference type="EnsemblPlants" id="OB02G10560.1">
    <property type="protein sequence ID" value="OB02G10560.1"/>
    <property type="gene ID" value="OB02G10560"/>
</dbReference>
<dbReference type="Proteomes" id="UP000006038">
    <property type="component" value="Unassembled WGS sequence"/>
</dbReference>
<evidence type="ECO:0000313" key="3">
    <source>
        <dbReference type="Proteomes" id="UP000006038"/>
    </source>
</evidence>
<dbReference type="AlphaFoldDB" id="J3L8T9"/>
<organism evidence="2">
    <name type="scientific">Oryza brachyantha</name>
    <name type="common">malo sina</name>
    <dbReference type="NCBI Taxonomy" id="4533"/>
    <lineage>
        <taxon>Eukaryota</taxon>
        <taxon>Viridiplantae</taxon>
        <taxon>Streptophyta</taxon>
        <taxon>Embryophyta</taxon>
        <taxon>Tracheophyta</taxon>
        <taxon>Spermatophyta</taxon>
        <taxon>Magnoliopsida</taxon>
        <taxon>Liliopsida</taxon>
        <taxon>Poales</taxon>
        <taxon>Poaceae</taxon>
        <taxon>BOP clade</taxon>
        <taxon>Oryzoideae</taxon>
        <taxon>Oryzeae</taxon>
        <taxon>Oryzinae</taxon>
        <taxon>Oryza</taxon>
    </lineage>
</organism>
<feature type="compositionally biased region" description="Basic residues" evidence="1">
    <location>
        <begin position="51"/>
        <end position="67"/>
    </location>
</feature>
<sequence>MWSSSRAARCDHQQLLQQWRWTSPPSPRWPPALAPSPAGAPAAPPGTRCRSSPRHRPPPRRSRRLAYGRRAPPLPPSLP</sequence>
<accession>J3L8T9</accession>
<reference evidence="2" key="1">
    <citation type="submission" date="2013-04" db="UniProtKB">
        <authorList>
            <consortium name="EnsemblPlants"/>
        </authorList>
    </citation>
    <scope>IDENTIFICATION</scope>
</reference>
<evidence type="ECO:0000313" key="2">
    <source>
        <dbReference type="EnsemblPlants" id="OB02G10560.1"/>
    </source>
</evidence>